<reference evidence="1 2" key="1">
    <citation type="submission" date="2016-07" db="EMBL/GenBank/DDBJ databases">
        <title>Multiple horizontal gene transfer events from other fungi enriched the ability of initially mycotrophic Trichoderma (Ascomycota) to feed on dead plant biomass.</title>
        <authorList>
            <consortium name="DOE Joint Genome Institute"/>
            <person name="Aerts A."/>
            <person name="Atanasova L."/>
            <person name="Chenthamara K."/>
            <person name="Zhang J."/>
            <person name="Grujic M."/>
            <person name="Henrissat B."/>
            <person name="Kuo A."/>
            <person name="Salamov A."/>
            <person name="Lipzen A."/>
            <person name="Labutti K."/>
            <person name="Barry K."/>
            <person name="Miao Y."/>
            <person name="Rahimi M.J."/>
            <person name="Shen Q."/>
            <person name="Grigoriev I.V."/>
            <person name="Kubicek C.P."/>
            <person name="Druzhinina I.S."/>
        </authorList>
    </citation>
    <scope>NUCLEOTIDE SEQUENCE [LARGE SCALE GENOMIC DNA]</scope>
    <source>
        <strain evidence="1 2">ATCC 18648</strain>
    </source>
</reference>
<dbReference type="Proteomes" id="UP000240760">
    <property type="component" value="Unassembled WGS sequence"/>
</dbReference>
<organism evidence="1 2">
    <name type="scientific">Trichoderma longibrachiatum ATCC 18648</name>
    <dbReference type="NCBI Taxonomy" id="983965"/>
    <lineage>
        <taxon>Eukaryota</taxon>
        <taxon>Fungi</taxon>
        <taxon>Dikarya</taxon>
        <taxon>Ascomycota</taxon>
        <taxon>Pezizomycotina</taxon>
        <taxon>Sordariomycetes</taxon>
        <taxon>Hypocreomycetidae</taxon>
        <taxon>Hypocreales</taxon>
        <taxon>Hypocreaceae</taxon>
        <taxon>Trichoderma</taxon>
    </lineage>
</organism>
<dbReference type="EMBL" id="KZ679134">
    <property type="protein sequence ID" value="PTB75381.1"/>
    <property type="molecule type" value="Genomic_DNA"/>
</dbReference>
<sequence length="87" mass="9358">MLSRKPSSLRTPFASLPGSFSCSTSSHSSPSLRDAMLADIDIGFVIQVPTGALLRSEPTYACWPCAVENDRAGAKDRRLESASWRAA</sequence>
<proteinExistence type="predicted"/>
<evidence type="ECO:0000313" key="1">
    <source>
        <dbReference type="EMBL" id="PTB75381.1"/>
    </source>
</evidence>
<name>A0A2T4C1D4_TRILO</name>
<evidence type="ECO:0000313" key="2">
    <source>
        <dbReference type="Proteomes" id="UP000240760"/>
    </source>
</evidence>
<accession>A0A2T4C1D4</accession>
<keyword evidence="2" id="KW-1185">Reference proteome</keyword>
<dbReference type="AlphaFoldDB" id="A0A2T4C1D4"/>
<protein>
    <submittedName>
        <fullName evidence="1">Uncharacterized protein</fullName>
    </submittedName>
</protein>
<gene>
    <name evidence="1" type="ORF">M440DRAFT_1273982</name>
</gene>
<dbReference type="PROSITE" id="PS51257">
    <property type="entry name" value="PROKAR_LIPOPROTEIN"/>
    <property type="match status" value="1"/>
</dbReference>